<dbReference type="InterPro" id="IPR015943">
    <property type="entry name" value="WD40/YVTN_repeat-like_dom_sf"/>
</dbReference>
<sequence>MLLSPLFIHIRNANKMEIEIDIKSKEIPPSKCQVLEGHTRPVYSCVWSPTSDILATGSGDSSVRLWKSQDDSTALVPGSVMTHSLLSQGTNDITSLSWSSSGEFLASASYNGEVKIWSNSGIALSSLPSFARPVFGVSFAPSSNRLLVTGALPSFFIYSLQADRSLALETDVAKINELERSVGGGFELPANNVILQAAWRDDAFVTLVDNSNRILNLRLDASAGKTCIQVLGEIGTLDWTCDKKVLISGGDDGVIKLWNEDRNESIFDILSHTAVINQVLASRTSPNHFFSCSNDRTIKIFDIQQVSTVSTLTPHDSVLASSGLDRMVYLSDLRTKGVVRNYRTSSDVFDLAFSREGSRLSVATMDSQVVVLDIRV</sequence>
<dbReference type="GeneID" id="24922224"/>
<keyword evidence="4" id="KW-0539">Nucleus</keyword>
<dbReference type="InParanoid" id="D8LXK6"/>
<dbReference type="InterPro" id="IPR020472">
    <property type="entry name" value="WD40_PAC1"/>
</dbReference>
<comment type="subcellular location">
    <subcellularLocation>
        <location evidence="1">Nucleus</location>
    </subcellularLocation>
</comment>
<dbReference type="PROSITE" id="PS50294">
    <property type="entry name" value="WD_REPEATS_REGION"/>
    <property type="match status" value="2"/>
</dbReference>
<organism evidence="6">
    <name type="scientific">Blastocystis hominis</name>
    <dbReference type="NCBI Taxonomy" id="12968"/>
    <lineage>
        <taxon>Eukaryota</taxon>
        <taxon>Sar</taxon>
        <taxon>Stramenopiles</taxon>
        <taxon>Bigyra</taxon>
        <taxon>Opalozoa</taxon>
        <taxon>Opalinata</taxon>
        <taxon>Blastocystidae</taxon>
        <taxon>Blastocystis</taxon>
    </lineage>
</organism>
<evidence type="ECO:0000256" key="4">
    <source>
        <dbReference type="ARBA" id="ARBA00023242"/>
    </source>
</evidence>
<evidence type="ECO:0000256" key="5">
    <source>
        <dbReference type="PROSITE-ProRule" id="PRU00221"/>
    </source>
</evidence>
<dbReference type="SUPFAM" id="SSF50978">
    <property type="entry name" value="WD40 repeat-like"/>
    <property type="match status" value="1"/>
</dbReference>
<accession>D8LXK6</accession>
<dbReference type="GO" id="GO:0034967">
    <property type="term" value="C:Set3 complex"/>
    <property type="evidence" value="ECO:0007669"/>
    <property type="project" value="TreeGrafter"/>
</dbReference>
<reference evidence="6" key="1">
    <citation type="submission" date="2010-02" db="EMBL/GenBank/DDBJ databases">
        <title>Sequencing and annotation of the Blastocystis hominis genome.</title>
        <authorList>
            <person name="Wincker P."/>
        </authorList>
    </citation>
    <scope>NUCLEOTIDE SEQUENCE</scope>
    <source>
        <strain evidence="6">Singapore isolate B</strain>
    </source>
</reference>
<evidence type="ECO:0000256" key="2">
    <source>
        <dbReference type="ARBA" id="ARBA00022574"/>
    </source>
</evidence>
<dbReference type="PANTHER" id="PTHR22846">
    <property type="entry name" value="WD40 REPEAT PROTEIN"/>
    <property type="match status" value="1"/>
</dbReference>
<feature type="repeat" description="WD" evidence="5">
    <location>
        <begin position="86"/>
        <end position="118"/>
    </location>
</feature>
<dbReference type="PANTHER" id="PTHR22846:SF2">
    <property type="entry name" value="F-BOX-LIKE_WD REPEAT-CONTAINING PROTEIN EBI"/>
    <property type="match status" value="1"/>
</dbReference>
<keyword evidence="3" id="KW-0677">Repeat</keyword>
<dbReference type="EMBL" id="FN668639">
    <property type="protein sequence ID" value="CBK20311.2"/>
    <property type="molecule type" value="Genomic_DNA"/>
</dbReference>
<dbReference type="GO" id="GO:0003714">
    <property type="term" value="F:transcription corepressor activity"/>
    <property type="evidence" value="ECO:0007669"/>
    <property type="project" value="InterPro"/>
</dbReference>
<dbReference type="RefSeq" id="XP_012894359.1">
    <property type="nucleotide sequence ID" value="XM_013038905.1"/>
</dbReference>
<dbReference type="Gene3D" id="2.130.10.10">
    <property type="entry name" value="YVTN repeat-like/Quinoprotein amine dehydrogenase"/>
    <property type="match status" value="1"/>
</dbReference>
<protein>
    <submittedName>
        <fullName evidence="6">Uncharacterized protein</fullName>
    </submittedName>
</protein>
<dbReference type="Proteomes" id="UP000008312">
    <property type="component" value="Unassembled WGS sequence"/>
</dbReference>
<dbReference type="InterPro" id="IPR045183">
    <property type="entry name" value="Ebi-like"/>
</dbReference>
<gene>
    <name evidence="6" type="ORF">GSBLH_T00006099001</name>
</gene>
<dbReference type="PRINTS" id="PR00320">
    <property type="entry name" value="GPROTEINBRPT"/>
</dbReference>
<evidence type="ECO:0000313" key="6">
    <source>
        <dbReference type="EMBL" id="CBK20311.2"/>
    </source>
</evidence>
<evidence type="ECO:0000256" key="1">
    <source>
        <dbReference type="ARBA" id="ARBA00004123"/>
    </source>
</evidence>
<dbReference type="PROSITE" id="PS50082">
    <property type="entry name" value="WD_REPEATS_2"/>
    <property type="match status" value="3"/>
</dbReference>
<name>D8LXK6_BLAHO</name>
<proteinExistence type="predicted"/>
<dbReference type="InterPro" id="IPR036322">
    <property type="entry name" value="WD40_repeat_dom_sf"/>
</dbReference>
<keyword evidence="7" id="KW-1185">Reference proteome</keyword>
<evidence type="ECO:0000256" key="3">
    <source>
        <dbReference type="ARBA" id="ARBA00022737"/>
    </source>
</evidence>
<feature type="repeat" description="WD" evidence="5">
    <location>
        <begin position="35"/>
        <end position="76"/>
    </location>
</feature>
<dbReference type="OrthoDB" id="1367865at2759"/>
<dbReference type="AlphaFoldDB" id="D8LXK6"/>
<dbReference type="Pfam" id="PF00400">
    <property type="entry name" value="WD40"/>
    <property type="match status" value="4"/>
</dbReference>
<evidence type="ECO:0000313" key="7">
    <source>
        <dbReference type="Proteomes" id="UP000008312"/>
    </source>
</evidence>
<dbReference type="InterPro" id="IPR001680">
    <property type="entry name" value="WD40_rpt"/>
</dbReference>
<dbReference type="SMART" id="SM00320">
    <property type="entry name" value="WD40"/>
    <property type="match status" value="6"/>
</dbReference>
<keyword evidence="2 5" id="KW-0853">WD repeat</keyword>
<dbReference type="GO" id="GO:0006357">
    <property type="term" value="P:regulation of transcription by RNA polymerase II"/>
    <property type="evidence" value="ECO:0007669"/>
    <property type="project" value="TreeGrafter"/>
</dbReference>
<feature type="repeat" description="WD" evidence="5">
    <location>
        <begin position="234"/>
        <end position="268"/>
    </location>
</feature>
<dbReference type="OMA" id="QANGHEG"/>